<dbReference type="PANTHER" id="PTHR19136">
    <property type="entry name" value="MOLYBDENUM COFACTOR GUANYLYLTRANSFERASE"/>
    <property type="match status" value="1"/>
</dbReference>
<dbReference type="Proteomes" id="UP000182652">
    <property type="component" value="Unassembled WGS sequence"/>
</dbReference>
<dbReference type="InterPro" id="IPR025877">
    <property type="entry name" value="MobA-like_NTP_Trfase"/>
</dbReference>
<dbReference type="RefSeq" id="WP_066215588.1">
    <property type="nucleotide sequence ID" value="NZ_FNSN01000003.1"/>
</dbReference>
<name>A0A1H4R1C0_9MICC</name>
<protein>
    <submittedName>
        <fullName evidence="3">Molybdopterin-guanine dinucleotide biosynthesis protein A</fullName>
    </submittedName>
</protein>
<gene>
    <name evidence="3" type="ORF">SAMN04489745_2443</name>
</gene>
<evidence type="ECO:0000313" key="3">
    <source>
        <dbReference type="EMBL" id="SEC25655.1"/>
    </source>
</evidence>
<proteinExistence type="predicted"/>
<dbReference type="InterPro" id="IPR029044">
    <property type="entry name" value="Nucleotide-diphossugar_trans"/>
</dbReference>
<dbReference type="Gene3D" id="3.90.550.10">
    <property type="entry name" value="Spore Coat Polysaccharide Biosynthesis Protein SpsA, Chain A"/>
    <property type="match status" value="1"/>
</dbReference>
<keyword evidence="4" id="KW-1185">Reference proteome</keyword>
<reference evidence="3 4" key="1">
    <citation type="submission" date="2016-10" db="EMBL/GenBank/DDBJ databases">
        <authorList>
            <person name="de Groot N.N."/>
        </authorList>
    </citation>
    <scope>NUCLEOTIDE SEQUENCE [LARGE SCALE GENOMIC DNA]</scope>
    <source>
        <strain evidence="3 4">DSM 10495</strain>
    </source>
</reference>
<evidence type="ECO:0000256" key="1">
    <source>
        <dbReference type="ARBA" id="ARBA00022679"/>
    </source>
</evidence>
<accession>A0A1H4R1C0</accession>
<keyword evidence="1" id="KW-0808">Transferase</keyword>
<sequence length="206" mass="21232">MTARAAIVLAGGRASRLGGADKASVEVAGRRLVDHVYAAVADCTPVIAVGPDSLARPGVTVVREEPPFGGPVAALAAALKAMAGLPEDSPARTPGAEAWVLACDLPRAGRIVAALENVPIPAGADAVVLADGDGRSQWLAGRYRLEALHRAVAALGHVDGAALRQLLAPLTLHTVPDTADASLDLDTWSAVEQYREQQSTTLREES</sequence>
<organism evidence="3 4">
    <name type="scientific">Arthrobacter woluwensis</name>
    <dbReference type="NCBI Taxonomy" id="156980"/>
    <lineage>
        <taxon>Bacteria</taxon>
        <taxon>Bacillati</taxon>
        <taxon>Actinomycetota</taxon>
        <taxon>Actinomycetes</taxon>
        <taxon>Micrococcales</taxon>
        <taxon>Micrococcaceae</taxon>
        <taxon>Arthrobacter</taxon>
    </lineage>
</organism>
<dbReference type="EMBL" id="FNSN01000003">
    <property type="protein sequence ID" value="SEC25655.1"/>
    <property type="molecule type" value="Genomic_DNA"/>
</dbReference>
<dbReference type="Pfam" id="PF12804">
    <property type="entry name" value="NTP_transf_3"/>
    <property type="match status" value="1"/>
</dbReference>
<dbReference type="STRING" id="156980.SAMN04489745_2443"/>
<dbReference type="SUPFAM" id="SSF53448">
    <property type="entry name" value="Nucleotide-diphospho-sugar transferases"/>
    <property type="match status" value="1"/>
</dbReference>
<dbReference type="GO" id="GO:0016779">
    <property type="term" value="F:nucleotidyltransferase activity"/>
    <property type="evidence" value="ECO:0007669"/>
    <property type="project" value="UniProtKB-ARBA"/>
</dbReference>
<dbReference type="AlphaFoldDB" id="A0A1H4R1C0"/>
<evidence type="ECO:0000259" key="2">
    <source>
        <dbReference type="Pfam" id="PF12804"/>
    </source>
</evidence>
<feature type="domain" description="MobA-like NTP transferase" evidence="2">
    <location>
        <begin position="6"/>
        <end position="167"/>
    </location>
</feature>
<evidence type="ECO:0000313" key="4">
    <source>
        <dbReference type="Proteomes" id="UP000182652"/>
    </source>
</evidence>
<dbReference type="PANTHER" id="PTHR19136:SF81">
    <property type="entry name" value="MOLYBDENUM COFACTOR GUANYLYLTRANSFERASE"/>
    <property type="match status" value="1"/>
</dbReference>